<name>A0A7Y7V688_9PSED</name>
<dbReference type="Gene3D" id="2.30.40.10">
    <property type="entry name" value="Urease, subunit C, domain 1"/>
    <property type="match status" value="1"/>
</dbReference>
<gene>
    <name evidence="3" type="ORF">HX797_05650</name>
</gene>
<dbReference type="Gene3D" id="3.20.20.140">
    <property type="entry name" value="Metal-dependent hydrolases"/>
    <property type="match status" value="1"/>
</dbReference>
<feature type="domain" description="Amidohydrolase-related" evidence="2">
    <location>
        <begin position="57"/>
        <end position="429"/>
    </location>
</feature>
<comment type="caution">
    <text evidence="3">The sequence shown here is derived from an EMBL/GenBank/DDBJ whole genome shotgun (WGS) entry which is preliminary data.</text>
</comment>
<evidence type="ECO:0000259" key="2">
    <source>
        <dbReference type="Pfam" id="PF01979"/>
    </source>
</evidence>
<proteinExistence type="inferred from homology"/>
<dbReference type="RefSeq" id="WP_177032946.1">
    <property type="nucleotide sequence ID" value="NZ_JACAOZ010000006.1"/>
</dbReference>
<dbReference type="AlphaFoldDB" id="A0A7Y7V688"/>
<protein>
    <submittedName>
        <fullName evidence="3">Amidohydrolase family protein</fullName>
    </submittedName>
</protein>
<dbReference type="Proteomes" id="UP000560470">
    <property type="component" value="Unassembled WGS sequence"/>
</dbReference>
<dbReference type="Pfam" id="PF01979">
    <property type="entry name" value="Amidohydro_1"/>
    <property type="match status" value="1"/>
</dbReference>
<dbReference type="PANTHER" id="PTHR43794:SF5">
    <property type="entry name" value="CHLOROHYDROLASE FAMILY PROTEIN"/>
    <property type="match status" value="1"/>
</dbReference>
<dbReference type="InterPro" id="IPR032466">
    <property type="entry name" value="Metal_Hydrolase"/>
</dbReference>
<reference evidence="3 4" key="1">
    <citation type="submission" date="2020-04" db="EMBL/GenBank/DDBJ databases">
        <title>Molecular characterization of pseudomonads from Agaricus bisporus reveal novel blotch 2 pathogens in Western Europe.</title>
        <authorList>
            <person name="Taparia T."/>
            <person name="Krijger M."/>
            <person name="Haynes E."/>
            <person name="Elpinstone J.G."/>
            <person name="Noble R."/>
            <person name="Van Der Wolf J."/>
        </authorList>
    </citation>
    <scope>NUCLEOTIDE SEQUENCE [LARGE SCALE GENOMIC DNA]</scope>
    <source>
        <strain evidence="3 4">B7002</strain>
    </source>
</reference>
<evidence type="ECO:0000256" key="1">
    <source>
        <dbReference type="ARBA" id="ARBA00006745"/>
    </source>
</evidence>
<sequence>MALLHLIEQVSVVGMGSATAQVVDVLIDGDRFVGLAPRIDLSTVNLDERTDGRGKLLIPGLINAHHHSHDRFDKGRFSGIPLEIWMGLYNPPSYRRGWTAREVYLRTLLNGIEMLRSGITTVVDDIHFGGHLEPEVVHSAFQAYSDLGMRADVSVAWADRPFQEGIPYLTERLPNELKGSVSTHAVARVLEHWQELARSWNGRVRFVFSPSGPQRCSADFLQQTWALAEQYDRPVLIHLLETRIQALTAAKYYGKPMAAYMDDLGLLTPRSVLAHGVWLSPDELDLIASRGSSIVHNPACNMKLGSGVAPVAEMLRRHVNVGLGTDNNNGNDLNSMFDAMRLAALSNALLDQSEVCPVDAIQAFNMATLGGAKAIGRGAQTGSIEVGKQADFCLIDLKTSAFTPLNDALTQLVFCEQGSSVRGVYVGGRKLVDQGRITRIDEEALMLELIERMPTLQGRVRGGQSASEILRPYLEGAYRDCLDDPQMEGMRHSINQFDRFRLGTKPV</sequence>
<dbReference type="EMBL" id="JACAOZ010000006">
    <property type="protein sequence ID" value="NVZ55743.1"/>
    <property type="molecule type" value="Genomic_DNA"/>
</dbReference>
<dbReference type="GO" id="GO:0016810">
    <property type="term" value="F:hydrolase activity, acting on carbon-nitrogen (but not peptide) bonds"/>
    <property type="evidence" value="ECO:0007669"/>
    <property type="project" value="InterPro"/>
</dbReference>
<keyword evidence="3" id="KW-0378">Hydrolase</keyword>
<organism evidence="3 4">
    <name type="scientific">Pseudomonas edaphica</name>
    <dbReference type="NCBI Taxonomy" id="2006980"/>
    <lineage>
        <taxon>Bacteria</taxon>
        <taxon>Pseudomonadati</taxon>
        <taxon>Pseudomonadota</taxon>
        <taxon>Gammaproteobacteria</taxon>
        <taxon>Pseudomonadales</taxon>
        <taxon>Pseudomonadaceae</taxon>
        <taxon>Pseudomonas</taxon>
    </lineage>
</organism>
<dbReference type="SUPFAM" id="SSF51338">
    <property type="entry name" value="Composite domain of metallo-dependent hydrolases"/>
    <property type="match status" value="2"/>
</dbReference>
<dbReference type="InterPro" id="IPR011059">
    <property type="entry name" value="Metal-dep_hydrolase_composite"/>
</dbReference>
<comment type="similarity">
    <text evidence="1">Belongs to the metallo-dependent hydrolases superfamily. ATZ/TRZ family.</text>
</comment>
<dbReference type="InterPro" id="IPR050287">
    <property type="entry name" value="MTA/SAH_deaminase"/>
</dbReference>
<evidence type="ECO:0000313" key="3">
    <source>
        <dbReference type="EMBL" id="NVZ55743.1"/>
    </source>
</evidence>
<dbReference type="InterPro" id="IPR006680">
    <property type="entry name" value="Amidohydro-rel"/>
</dbReference>
<evidence type="ECO:0000313" key="4">
    <source>
        <dbReference type="Proteomes" id="UP000560470"/>
    </source>
</evidence>
<dbReference type="SUPFAM" id="SSF51556">
    <property type="entry name" value="Metallo-dependent hydrolases"/>
    <property type="match status" value="1"/>
</dbReference>
<accession>A0A7Y7V688</accession>
<dbReference type="PANTHER" id="PTHR43794">
    <property type="entry name" value="AMINOHYDROLASE SSNA-RELATED"/>
    <property type="match status" value="1"/>
</dbReference>